<dbReference type="Pfam" id="PF03517">
    <property type="entry name" value="Voldacs"/>
    <property type="match status" value="1"/>
</dbReference>
<dbReference type="OrthoDB" id="19714at2759"/>
<name>A0A1C1CVD2_9EURO</name>
<dbReference type="AlphaFoldDB" id="A0A1C1CVD2"/>
<dbReference type="VEuPathDB" id="FungiDB:CLCR_10148"/>
<keyword evidence="3" id="KW-0963">Cytoplasm</keyword>
<evidence type="ECO:0000256" key="5">
    <source>
        <dbReference type="SAM" id="MobiDB-lite"/>
    </source>
</evidence>
<comment type="caution">
    <text evidence="6">The sequence shown here is derived from an EMBL/GenBank/DDBJ whole genome shotgun (WGS) entry which is preliminary data.</text>
</comment>
<dbReference type="Proteomes" id="UP000094526">
    <property type="component" value="Unassembled WGS sequence"/>
</dbReference>
<evidence type="ECO:0000256" key="1">
    <source>
        <dbReference type="ARBA" id="ARBA00004123"/>
    </source>
</evidence>
<dbReference type="Gene3D" id="2.30.29.30">
    <property type="entry name" value="Pleckstrin-homology domain (PH domain)/Phosphotyrosine-binding domain (PTB)"/>
    <property type="match status" value="1"/>
</dbReference>
<feature type="region of interest" description="Disordered" evidence="5">
    <location>
        <begin position="320"/>
        <end position="451"/>
    </location>
</feature>
<keyword evidence="4" id="KW-0539">Nucleus</keyword>
<dbReference type="InterPro" id="IPR039924">
    <property type="entry name" value="ICln/Lot5/Saf5"/>
</dbReference>
<dbReference type="eggNOG" id="ENOG502S43V">
    <property type="taxonomic scope" value="Eukaryota"/>
</dbReference>
<dbReference type="GO" id="GO:0000387">
    <property type="term" value="P:spliceosomal snRNP assembly"/>
    <property type="evidence" value="ECO:0007669"/>
    <property type="project" value="TreeGrafter"/>
</dbReference>
<evidence type="ECO:0000256" key="2">
    <source>
        <dbReference type="ARBA" id="ARBA00004496"/>
    </source>
</evidence>
<proteinExistence type="predicted"/>
<organism evidence="6 7">
    <name type="scientific">Cladophialophora carrionii</name>
    <dbReference type="NCBI Taxonomy" id="86049"/>
    <lineage>
        <taxon>Eukaryota</taxon>
        <taxon>Fungi</taxon>
        <taxon>Dikarya</taxon>
        <taxon>Ascomycota</taxon>
        <taxon>Pezizomycotina</taxon>
        <taxon>Eurotiomycetes</taxon>
        <taxon>Chaetothyriomycetidae</taxon>
        <taxon>Chaetothyriales</taxon>
        <taxon>Herpotrichiellaceae</taxon>
        <taxon>Cladophialophora</taxon>
    </lineage>
</organism>
<evidence type="ECO:0008006" key="8">
    <source>
        <dbReference type="Google" id="ProtNLM"/>
    </source>
</evidence>
<evidence type="ECO:0000256" key="4">
    <source>
        <dbReference type="ARBA" id="ARBA00023242"/>
    </source>
</evidence>
<dbReference type="PANTHER" id="PTHR21399">
    <property type="entry name" value="CHLORIDE CONDUCTANCE REGULATORY PROTEIN ICLN"/>
    <property type="match status" value="1"/>
</dbReference>
<gene>
    <name evidence="6" type="ORF">CLCR_10148</name>
</gene>
<feature type="compositionally biased region" description="Acidic residues" evidence="5">
    <location>
        <begin position="394"/>
        <end position="406"/>
    </location>
</feature>
<dbReference type="GO" id="GO:0005681">
    <property type="term" value="C:spliceosomal complex"/>
    <property type="evidence" value="ECO:0007669"/>
    <property type="project" value="TreeGrafter"/>
</dbReference>
<dbReference type="GO" id="GO:0034715">
    <property type="term" value="C:pICln-Sm protein complex"/>
    <property type="evidence" value="ECO:0007669"/>
    <property type="project" value="TreeGrafter"/>
</dbReference>
<dbReference type="InterPro" id="IPR011993">
    <property type="entry name" value="PH-like_dom_sf"/>
</dbReference>
<dbReference type="EMBL" id="LGRB01000008">
    <property type="protein sequence ID" value="OCT52472.1"/>
    <property type="molecule type" value="Genomic_DNA"/>
</dbReference>
<feature type="region of interest" description="Disordered" evidence="5">
    <location>
        <begin position="276"/>
        <end position="306"/>
    </location>
</feature>
<keyword evidence="7" id="KW-1185">Reference proteome</keyword>
<evidence type="ECO:0000313" key="6">
    <source>
        <dbReference type="EMBL" id="OCT52472.1"/>
    </source>
</evidence>
<accession>A0A1C1CVD2</accession>
<feature type="compositionally biased region" description="Acidic residues" evidence="5">
    <location>
        <begin position="328"/>
        <end position="339"/>
    </location>
</feature>
<comment type="subcellular location">
    <subcellularLocation>
        <location evidence="2">Cytoplasm</location>
    </subcellularLocation>
    <subcellularLocation>
        <location evidence="1">Nucleus</location>
    </subcellularLocation>
</comment>
<evidence type="ECO:0000313" key="7">
    <source>
        <dbReference type="Proteomes" id="UP000094526"/>
    </source>
</evidence>
<evidence type="ECO:0000256" key="3">
    <source>
        <dbReference type="ARBA" id="ARBA00022490"/>
    </source>
</evidence>
<feature type="compositionally biased region" description="Polar residues" evidence="5">
    <location>
        <begin position="276"/>
        <end position="297"/>
    </location>
</feature>
<feature type="compositionally biased region" description="Polar residues" evidence="5">
    <location>
        <begin position="184"/>
        <end position="196"/>
    </location>
</feature>
<sequence>MTKRERALPSVVWCGVVLNEMIASHQEKKSDAVEKLFDRMVEPSGQWLTRHAMGSPNADPRHQQPPPPMSMSSLLENFRPQARVLDTSAKTAHLPCRCKVAEVPRVNTSSHSMEILREAPKPSSFVPLIEHQSSTPASFYTGPPVLHYYSDRSKLIVLEHEAQSIPALAPLLEASAPQPDPQPHASTTNGTSDAHATGTQRVITELDVYVTSDKLLLYHNAANVGLAIPYPSISLHAIQSLPSPGPGEQQGLYMQVLSKTPEAGEDEDPESISLTVIPTASAPPQVTSTASGTTETGLESEDEKEQTPVLAMFNALSACSNLHPDPLEPGDDDDGDGDDDAGRGGSRLFRAGLAFPGASDGGLPPAMPGSGGWITAENMHEFVDEEGNWIGGEDQGEGEDEEEDTGNENGDGATAGGNDSPLGPGAGTVRPRADGQQGNGADDDTKWRRTD</sequence>
<feature type="region of interest" description="Disordered" evidence="5">
    <location>
        <begin position="174"/>
        <end position="196"/>
    </location>
</feature>
<dbReference type="GO" id="GO:0045292">
    <property type="term" value="P:mRNA cis splicing, via spliceosome"/>
    <property type="evidence" value="ECO:0007669"/>
    <property type="project" value="TreeGrafter"/>
</dbReference>
<dbReference type="GO" id="GO:0005829">
    <property type="term" value="C:cytosol"/>
    <property type="evidence" value="ECO:0007669"/>
    <property type="project" value="TreeGrafter"/>
</dbReference>
<dbReference type="VEuPathDB" id="FungiDB:G647_03868"/>
<reference evidence="7" key="1">
    <citation type="submission" date="2015-07" db="EMBL/GenBank/DDBJ databases">
        <authorList>
            <person name="Teixeira M.M."/>
            <person name="Souza R.C."/>
            <person name="Almeida L.G."/>
            <person name="Vicente V.A."/>
            <person name="de Hoog S."/>
            <person name="Bocca A.L."/>
            <person name="de Almeida S.R."/>
            <person name="Vasconcelos A.T."/>
            <person name="Felipe M.S."/>
        </authorList>
    </citation>
    <scope>NUCLEOTIDE SEQUENCE [LARGE SCALE GENOMIC DNA]</scope>
    <source>
        <strain evidence="7">KSF</strain>
    </source>
</reference>
<protein>
    <recommendedName>
        <fullName evidence="8">Regulator of volume decrease after cellular swelling-domain-containing protein</fullName>
    </recommendedName>
</protein>
<dbReference type="PANTHER" id="PTHR21399:SF0">
    <property type="entry name" value="METHYLOSOME SUBUNIT PICLN"/>
    <property type="match status" value="1"/>
</dbReference>